<keyword evidence="2" id="KW-0812">Transmembrane</keyword>
<dbReference type="SUPFAM" id="SSF53335">
    <property type="entry name" value="S-adenosyl-L-methionine-dependent methyltransferases"/>
    <property type="match status" value="1"/>
</dbReference>
<keyword evidence="5" id="KW-1185">Reference proteome</keyword>
<comment type="caution">
    <text evidence="4">The sequence shown here is derived from an EMBL/GenBank/DDBJ whole genome shotgun (WGS) entry which is preliminary data.</text>
</comment>
<dbReference type="Pfam" id="PF13649">
    <property type="entry name" value="Methyltransf_25"/>
    <property type="match status" value="1"/>
</dbReference>
<reference evidence="4" key="1">
    <citation type="journal article" date="2022" name="IScience">
        <title>Evolution of zygomycete secretomes and the origins of terrestrial fungal ecologies.</title>
        <authorList>
            <person name="Chang Y."/>
            <person name="Wang Y."/>
            <person name="Mondo S."/>
            <person name="Ahrendt S."/>
            <person name="Andreopoulos W."/>
            <person name="Barry K."/>
            <person name="Beard J."/>
            <person name="Benny G.L."/>
            <person name="Blankenship S."/>
            <person name="Bonito G."/>
            <person name="Cuomo C."/>
            <person name="Desiro A."/>
            <person name="Gervers K.A."/>
            <person name="Hundley H."/>
            <person name="Kuo A."/>
            <person name="LaButti K."/>
            <person name="Lang B.F."/>
            <person name="Lipzen A."/>
            <person name="O'Donnell K."/>
            <person name="Pangilinan J."/>
            <person name="Reynolds N."/>
            <person name="Sandor L."/>
            <person name="Smith M.E."/>
            <person name="Tsang A."/>
            <person name="Grigoriev I.V."/>
            <person name="Stajich J.E."/>
            <person name="Spatafora J.W."/>
        </authorList>
    </citation>
    <scope>NUCLEOTIDE SEQUENCE</scope>
    <source>
        <strain evidence="4">RSA 2281</strain>
    </source>
</reference>
<feature type="transmembrane region" description="Helical" evidence="2">
    <location>
        <begin position="41"/>
        <end position="59"/>
    </location>
</feature>
<gene>
    <name evidence="4" type="ORF">BDA99DRAFT_529065</name>
</gene>
<dbReference type="PANTHER" id="PTHR47473:SF1">
    <property type="entry name" value="METHYLTRANSFERASE DOMAIN-CONTAINING PROTEIN"/>
    <property type="match status" value="1"/>
</dbReference>
<dbReference type="InterPro" id="IPR021829">
    <property type="entry name" value="DUF3419"/>
</dbReference>
<accession>A0AAD5JWT0</accession>
<evidence type="ECO:0000259" key="3">
    <source>
        <dbReference type="Pfam" id="PF13649"/>
    </source>
</evidence>
<dbReference type="CDD" id="cd02440">
    <property type="entry name" value="AdoMet_MTases"/>
    <property type="match status" value="1"/>
</dbReference>
<evidence type="ECO:0000313" key="4">
    <source>
        <dbReference type="EMBL" id="KAI9244478.1"/>
    </source>
</evidence>
<dbReference type="PANTHER" id="PTHR47473">
    <property type="entry name" value="BTA1P"/>
    <property type="match status" value="1"/>
</dbReference>
<name>A0AAD5JWT0_9FUNG</name>
<dbReference type="AlphaFoldDB" id="A0AAD5JWT0"/>
<evidence type="ECO:0000313" key="5">
    <source>
        <dbReference type="Proteomes" id="UP001209540"/>
    </source>
</evidence>
<dbReference type="Pfam" id="PF11899">
    <property type="entry name" value="DUF3419"/>
    <property type="match status" value="1"/>
</dbReference>
<evidence type="ECO:0000256" key="2">
    <source>
        <dbReference type="SAM" id="Phobius"/>
    </source>
</evidence>
<organism evidence="4 5">
    <name type="scientific">Phascolomyces articulosus</name>
    <dbReference type="NCBI Taxonomy" id="60185"/>
    <lineage>
        <taxon>Eukaryota</taxon>
        <taxon>Fungi</taxon>
        <taxon>Fungi incertae sedis</taxon>
        <taxon>Mucoromycota</taxon>
        <taxon>Mucoromycotina</taxon>
        <taxon>Mucoromycetes</taxon>
        <taxon>Mucorales</taxon>
        <taxon>Lichtheimiaceae</taxon>
        <taxon>Phascolomyces</taxon>
    </lineage>
</organism>
<dbReference type="InterPro" id="IPR041698">
    <property type="entry name" value="Methyltransf_25"/>
</dbReference>
<protein>
    <recommendedName>
        <fullName evidence="3">Methyltransferase domain-containing protein</fullName>
    </recommendedName>
</protein>
<dbReference type="InterPro" id="IPR029063">
    <property type="entry name" value="SAM-dependent_MTases_sf"/>
</dbReference>
<dbReference type="EMBL" id="JAIXMP010000059">
    <property type="protein sequence ID" value="KAI9244478.1"/>
    <property type="molecule type" value="Genomic_DNA"/>
</dbReference>
<sequence length="786" mass="90441">MKSSQRSKMRFALVPLCMGMANIYLQKVDLLEPFYAQYRWAHAILLSMIGSIVSVILGWDHVKTPIMFMYSCFLKPLGHHGDIQSRLESFYQGQAHIYDDSRGKLLRGRKTMLRLCAAQLKDQIANGTTPQKPIWIDLGGGTGWNIEQMHNSFPIENFEKVILVDLTPSLCKIAQDRFQKRGWNNVIVLCQDAAQFETPFHTEGGVHLVTMSYSLSMMDGYFPVVDRVQSLLAPDGLFGVVDFYVSGKSSAPAEAYSPQHNRQCNWFTRFFWHIWFDFDHINLAPGRRDYMEYKFGTVKSLNRRNHFIVPYIIQIPYYIWLGCSHARGSDMMVSTTISSGASDIYSSSSGSSNNSDCGGSSPKLGPGHSVGGVESSSVVMVEPSSVSRRRQWRLDYDPSLPCHTQFRSYIYAFTWEDPRVDLQHIPLSRDDVMLVITSAGDNALEYAIAAQPKRIHCVDMNPCQNHLLELKLASIASLSYRDFWRMFGHGQHPHFSSLLHDCISPQLSSYAFQYWSQHSDRFSQQFYKTGYSGLALVIFEWWSRATGITKDVEQMCHASTIEEQERIWQQRVRPAILSPLVQKLMDNPMFMWNALGVPINQMNMFLEECTTREYVENTLDPIPSRSLFRNDQYFYHLCMMQHYTRESCPTYLTEEGFNKLKNTDAMDAFRLHTDSIIDTLKSLPENYLTRMVVMDHMDWFDPKENPSQLYLEIVEMARTLQLEGRVYWRSAGTRPWYNALFEKAGFQVEPLTIRQPGQSTDRVNMYASFYQGILKRKISSTSSSSS</sequence>
<feature type="region of interest" description="Disordered" evidence="1">
    <location>
        <begin position="349"/>
        <end position="377"/>
    </location>
</feature>
<dbReference type="Gene3D" id="3.40.50.150">
    <property type="entry name" value="Vaccinia Virus protein VP39"/>
    <property type="match status" value="1"/>
</dbReference>
<keyword evidence="2" id="KW-0472">Membrane</keyword>
<proteinExistence type="predicted"/>
<reference evidence="4" key="2">
    <citation type="submission" date="2023-02" db="EMBL/GenBank/DDBJ databases">
        <authorList>
            <consortium name="DOE Joint Genome Institute"/>
            <person name="Mondo S.J."/>
            <person name="Chang Y."/>
            <person name="Wang Y."/>
            <person name="Ahrendt S."/>
            <person name="Andreopoulos W."/>
            <person name="Barry K."/>
            <person name="Beard J."/>
            <person name="Benny G.L."/>
            <person name="Blankenship S."/>
            <person name="Bonito G."/>
            <person name="Cuomo C."/>
            <person name="Desiro A."/>
            <person name="Gervers K.A."/>
            <person name="Hundley H."/>
            <person name="Kuo A."/>
            <person name="LaButti K."/>
            <person name="Lang B.F."/>
            <person name="Lipzen A."/>
            <person name="O'Donnell K."/>
            <person name="Pangilinan J."/>
            <person name="Reynolds N."/>
            <person name="Sandor L."/>
            <person name="Smith M.W."/>
            <person name="Tsang A."/>
            <person name="Grigoriev I.V."/>
            <person name="Stajich J.E."/>
            <person name="Spatafora J.W."/>
        </authorList>
    </citation>
    <scope>NUCLEOTIDE SEQUENCE</scope>
    <source>
        <strain evidence="4">RSA 2281</strain>
    </source>
</reference>
<keyword evidence="2" id="KW-1133">Transmembrane helix</keyword>
<evidence type="ECO:0000256" key="1">
    <source>
        <dbReference type="SAM" id="MobiDB-lite"/>
    </source>
</evidence>
<dbReference type="Proteomes" id="UP001209540">
    <property type="component" value="Unassembled WGS sequence"/>
</dbReference>
<feature type="domain" description="Methyltransferase" evidence="3">
    <location>
        <begin position="137"/>
        <end position="236"/>
    </location>
</feature>